<sequence length="196" mass="22157">MNEVKTVKVVMVGESGAGKSALLSRFLENNFEDVMPSTIGIDFKHKVVELHDGSKVRLQLWDTAGQERFRQLAPSYVRDAGVIILTFDKSSEEAIEQLIRWKRLIERDRRPNSLIVIVGNKCDLSTSSRRASTATLKKLIKEAGDLYMETSAKTGKNVQELFKKVARLPFPEAKKSNDTIRLGEPARKVNRKFMCC</sequence>
<dbReference type="PROSITE" id="PS51421">
    <property type="entry name" value="RAS"/>
    <property type="match status" value="1"/>
</dbReference>
<dbReference type="CDD" id="cd00154">
    <property type="entry name" value="Rab"/>
    <property type="match status" value="1"/>
</dbReference>
<proteinExistence type="predicted"/>
<dbReference type="PROSITE" id="PS51417">
    <property type="entry name" value="ARF"/>
    <property type="match status" value="1"/>
</dbReference>
<dbReference type="SMART" id="SM00175">
    <property type="entry name" value="RAB"/>
    <property type="match status" value="1"/>
</dbReference>
<dbReference type="GO" id="GO:0005525">
    <property type="term" value="F:GTP binding"/>
    <property type="evidence" value="ECO:0007669"/>
    <property type="project" value="UniProtKB-KW"/>
</dbReference>
<dbReference type="PROSITE" id="PS51419">
    <property type="entry name" value="RAB"/>
    <property type="match status" value="1"/>
</dbReference>
<organism evidence="3 4">
    <name type="scientific">Caenorhabditis auriculariae</name>
    <dbReference type="NCBI Taxonomy" id="2777116"/>
    <lineage>
        <taxon>Eukaryota</taxon>
        <taxon>Metazoa</taxon>
        <taxon>Ecdysozoa</taxon>
        <taxon>Nematoda</taxon>
        <taxon>Chromadorea</taxon>
        <taxon>Rhabditida</taxon>
        <taxon>Rhabditina</taxon>
        <taxon>Rhabditomorpha</taxon>
        <taxon>Rhabditoidea</taxon>
        <taxon>Rhabditidae</taxon>
        <taxon>Peloderinae</taxon>
        <taxon>Caenorhabditis</taxon>
    </lineage>
</organism>
<dbReference type="GO" id="GO:0003924">
    <property type="term" value="F:GTPase activity"/>
    <property type="evidence" value="ECO:0007669"/>
    <property type="project" value="InterPro"/>
</dbReference>
<dbReference type="OrthoDB" id="63533at2759"/>
<dbReference type="InterPro" id="IPR027417">
    <property type="entry name" value="P-loop_NTPase"/>
</dbReference>
<dbReference type="InterPro" id="IPR001806">
    <property type="entry name" value="Small_GTPase"/>
</dbReference>
<evidence type="ECO:0000313" key="3">
    <source>
        <dbReference type="EMBL" id="CAD6185654.1"/>
    </source>
</evidence>
<protein>
    <submittedName>
        <fullName evidence="3">Uncharacterized protein</fullName>
    </submittedName>
</protein>
<dbReference type="SUPFAM" id="SSF52540">
    <property type="entry name" value="P-loop containing nucleoside triphosphate hydrolases"/>
    <property type="match status" value="1"/>
</dbReference>
<evidence type="ECO:0000313" key="4">
    <source>
        <dbReference type="Proteomes" id="UP000835052"/>
    </source>
</evidence>
<evidence type="ECO:0000256" key="2">
    <source>
        <dbReference type="ARBA" id="ARBA00023134"/>
    </source>
</evidence>
<dbReference type="EMBL" id="CAJGYM010000003">
    <property type="protein sequence ID" value="CAD6185654.1"/>
    <property type="molecule type" value="Genomic_DNA"/>
</dbReference>
<comment type="caution">
    <text evidence="3">The sequence shown here is derived from an EMBL/GenBank/DDBJ whole genome shotgun (WGS) entry which is preliminary data.</text>
</comment>
<keyword evidence="2" id="KW-0342">GTP-binding</keyword>
<gene>
    <name evidence="3" type="ORF">CAUJ_LOCUS1573</name>
</gene>
<dbReference type="SMART" id="SM00176">
    <property type="entry name" value="RAN"/>
    <property type="match status" value="1"/>
</dbReference>
<dbReference type="Proteomes" id="UP000835052">
    <property type="component" value="Unassembled WGS sequence"/>
</dbReference>
<keyword evidence="4" id="KW-1185">Reference proteome</keyword>
<dbReference type="InterPro" id="IPR005225">
    <property type="entry name" value="Small_GTP-bd"/>
</dbReference>
<dbReference type="Gene3D" id="3.40.50.300">
    <property type="entry name" value="P-loop containing nucleotide triphosphate hydrolases"/>
    <property type="match status" value="1"/>
</dbReference>
<dbReference type="SMART" id="SM00174">
    <property type="entry name" value="RHO"/>
    <property type="match status" value="1"/>
</dbReference>
<dbReference type="InterPro" id="IPR050227">
    <property type="entry name" value="Rab"/>
</dbReference>
<reference evidence="3" key="1">
    <citation type="submission" date="2020-10" db="EMBL/GenBank/DDBJ databases">
        <authorList>
            <person name="Kikuchi T."/>
        </authorList>
    </citation>
    <scope>NUCLEOTIDE SEQUENCE</scope>
    <source>
        <strain evidence="3">NKZ352</strain>
    </source>
</reference>
<dbReference type="FunFam" id="3.40.50.300:FF:000808">
    <property type="entry name" value="Small GTP-binding protein, putative"/>
    <property type="match status" value="1"/>
</dbReference>
<dbReference type="PANTHER" id="PTHR47977">
    <property type="entry name" value="RAS-RELATED PROTEIN RAB"/>
    <property type="match status" value="1"/>
</dbReference>
<evidence type="ECO:0000256" key="1">
    <source>
        <dbReference type="ARBA" id="ARBA00022741"/>
    </source>
</evidence>
<name>A0A8S1GRY0_9PELO</name>
<dbReference type="Pfam" id="PF00071">
    <property type="entry name" value="Ras"/>
    <property type="match status" value="1"/>
</dbReference>
<dbReference type="SMART" id="SM00173">
    <property type="entry name" value="RAS"/>
    <property type="match status" value="1"/>
</dbReference>
<keyword evidence="1" id="KW-0547">Nucleotide-binding</keyword>
<dbReference type="AlphaFoldDB" id="A0A8S1GRY0"/>
<accession>A0A8S1GRY0</accession>
<dbReference type="NCBIfam" id="TIGR00231">
    <property type="entry name" value="small_GTP"/>
    <property type="match status" value="1"/>
</dbReference>
<dbReference type="PRINTS" id="PR00449">
    <property type="entry name" value="RASTRNSFRMNG"/>
</dbReference>
<dbReference type="PROSITE" id="PS51420">
    <property type="entry name" value="RHO"/>
    <property type="match status" value="1"/>
</dbReference>